<accession>A0A1Q3AH31</accession>
<comment type="caution">
    <text evidence="5">The sequence shown here is derived from an EMBL/GenBank/DDBJ whole genome shotgun (WGS) entry which is preliminary data.</text>
</comment>
<keyword evidence="2" id="KW-0521">NADP</keyword>
<evidence type="ECO:0000256" key="1">
    <source>
        <dbReference type="ARBA" id="ARBA00006484"/>
    </source>
</evidence>
<dbReference type="Gene3D" id="3.40.50.720">
    <property type="entry name" value="NAD(P)-binding Rossmann-like Domain"/>
    <property type="match status" value="1"/>
</dbReference>
<proteinExistence type="inferred from homology"/>
<name>A0A1Q3AH31_ZYGRO</name>
<comment type="similarity">
    <text evidence="1 4">Belongs to the short-chain dehydrogenases/reductases (SDR) family.</text>
</comment>
<reference evidence="5 6" key="1">
    <citation type="submission" date="2016-08" db="EMBL/GenBank/DDBJ databases">
        <title>Draft genome sequence of allopolyploid Zygosaccharomyces rouxii.</title>
        <authorList>
            <person name="Watanabe J."/>
            <person name="Uehara K."/>
            <person name="Mogi Y."/>
            <person name="Tsukioka Y."/>
        </authorList>
    </citation>
    <scope>NUCLEOTIDE SEQUENCE [LARGE SCALE GENOMIC DNA]</scope>
    <source>
        <strain evidence="5 6">NBRC 110957</strain>
    </source>
</reference>
<dbReference type="InterPro" id="IPR036291">
    <property type="entry name" value="NAD(P)-bd_dom_sf"/>
</dbReference>
<sequence>MYRVALRCKEDVEESIAPTYCRVPLNQETIALVTGGSKGFGWQLVQKLAFKGIKVIIADVGPPAVDLDPESNITYYPCNVAEHEQIKELHKTIRSRHGIVTLLFNNAGITCISPLEETSDSDIQRVIEVNYIGTYMMIQTFLPDIINVGRGYIVNVASVLGIVSPARLTSYGASKGGLIAYHNSLSQRIKKIKSGHIKTLLVCPGKLRTDMFANVETPSKYLAPDVDPQQLASQIINAIGHNSTRTLNSPYYVNLVPFIKNLNWPYLRILKSLSGMDKSTAAAGD</sequence>
<dbReference type="InterPro" id="IPR002347">
    <property type="entry name" value="SDR_fam"/>
</dbReference>
<evidence type="ECO:0000256" key="3">
    <source>
        <dbReference type="ARBA" id="ARBA00023002"/>
    </source>
</evidence>
<gene>
    <name evidence="5" type="ORF">ZYGR_0AS03410</name>
</gene>
<keyword evidence="3" id="KW-0560">Oxidoreductase</keyword>
<dbReference type="PROSITE" id="PS00061">
    <property type="entry name" value="ADH_SHORT"/>
    <property type="match status" value="1"/>
</dbReference>
<dbReference type="EMBL" id="BDGX01000045">
    <property type="protein sequence ID" value="GAV55018.1"/>
    <property type="molecule type" value="Genomic_DNA"/>
</dbReference>
<dbReference type="AlphaFoldDB" id="A0A1Q3AH31"/>
<dbReference type="SUPFAM" id="SSF51735">
    <property type="entry name" value="NAD(P)-binding Rossmann-fold domains"/>
    <property type="match status" value="1"/>
</dbReference>
<dbReference type="PRINTS" id="PR00080">
    <property type="entry name" value="SDRFAMILY"/>
</dbReference>
<dbReference type="InterPro" id="IPR020904">
    <property type="entry name" value="Sc_DH/Rdtase_CS"/>
</dbReference>
<organism evidence="5 6">
    <name type="scientific">Zygosaccharomyces rouxii</name>
    <dbReference type="NCBI Taxonomy" id="4956"/>
    <lineage>
        <taxon>Eukaryota</taxon>
        <taxon>Fungi</taxon>
        <taxon>Dikarya</taxon>
        <taxon>Ascomycota</taxon>
        <taxon>Saccharomycotina</taxon>
        <taxon>Saccharomycetes</taxon>
        <taxon>Saccharomycetales</taxon>
        <taxon>Saccharomycetaceae</taxon>
        <taxon>Zygosaccharomyces</taxon>
    </lineage>
</organism>
<evidence type="ECO:0000313" key="6">
    <source>
        <dbReference type="Proteomes" id="UP000187013"/>
    </source>
</evidence>
<dbReference type="PANTHER" id="PTHR24322:SF736">
    <property type="entry name" value="RETINOL DEHYDROGENASE 10"/>
    <property type="match status" value="1"/>
</dbReference>
<evidence type="ECO:0000256" key="2">
    <source>
        <dbReference type="ARBA" id="ARBA00022857"/>
    </source>
</evidence>
<dbReference type="Pfam" id="PF00106">
    <property type="entry name" value="adh_short"/>
    <property type="match status" value="1"/>
</dbReference>
<protein>
    <submittedName>
        <fullName evidence="5">Uncharacterized protein</fullName>
    </submittedName>
</protein>
<evidence type="ECO:0000256" key="4">
    <source>
        <dbReference type="RuleBase" id="RU000363"/>
    </source>
</evidence>
<evidence type="ECO:0000313" key="5">
    <source>
        <dbReference type="EMBL" id="GAV55018.1"/>
    </source>
</evidence>
<dbReference type="PRINTS" id="PR00081">
    <property type="entry name" value="GDHRDH"/>
</dbReference>
<dbReference type="OrthoDB" id="10253736at2759"/>
<dbReference type="Proteomes" id="UP000187013">
    <property type="component" value="Unassembled WGS sequence"/>
</dbReference>
<dbReference type="PANTHER" id="PTHR24322">
    <property type="entry name" value="PKSB"/>
    <property type="match status" value="1"/>
</dbReference>
<dbReference type="GO" id="GO:0016616">
    <property type="term" value="F:oxidoreductase activity, acting on the CH-OH group of donors, NAD or NADP as acceptor"/>
    <property type="evidence" value="ECO:0007669"/>
    <property type="project" value="TreeGrafter"/>
</dbReference>